<feature type="compositionally biased region" description="Polar residues" evidence="1">
    <location>
        <begin position="386"/>
        <end position="395"/>
    </location>
</feature>
<dbReference type="InParanoid" id="A0A316VMU8"/>
<organism evidence="2 3">
    <name type="scientific">Meira miltonrushii</name>
    <dbReference type="NCBI Taxonomy" id="1280837"/>
    <lineage>
        <taxon>Eukaryota</taxon>
        <taxon>Fungi</taxon>
        <taxon>Dikarya</taxon>
        <taxon>Basidiomycota</taxon>
        <taxon>Ustilaginomycotina</taxon>
        <taxon>Exobasidiomycetes</taxon>
        <taxon>Exobasidiales</taxon>
        <taxon>Brachybasidiaceae</taxon>
        <taxon>Meira</taxon>
    </lineage>
</organism>
<reference evidence="2 3" key="1">
    <citation type="journal article" date="2018" name="Mol. Biol. Evol.">
        <title>Broad Genomic Sampling Reveals a Smut Pathogenic Ancestry of the Fungal Clade Ustilaginomycotina.</title>
        <authorList>
            <person name="Kijpornyongpan T."/>
            <person name="Mondo S.J."/>
            <person name="Barry K."/>
            <person name="Sandor L."/>
            <person name="Lee J."/>
            <person name="Lipzen A."/>
            <person name="Pangilinan J."/>
            <person name="LaButti K."/>
            <person name="Hainaut M."/>
            <person name="Henrissat B."/>
            <person name="Grigoriev I.V."/>
            <person name="Spatafora J.W."/>
            <person name="Aime M.C."/>
        </authorList>
    </citation>
    <scope>NUCLEOTIDE SEQUENCE [LARGE SCALE GENOMIC DNA]</scope>
    <source>
        <strain evidence="2 3">MCA 3882</strain>
    </source>
</reference>
<feature type="compositionally biased region" description="Basic and acidic residues" evidence="1">
    <location>
        <begin position="34"/>
        <end position="49"/>
    </location>
</feature>
<gene>
    <name evidence="2" type="ORF">FA14DRAFT_18293</name>
</gene>
<feature type="region of interest" description="Disordered" evidence="1">
    <location>
        <begin position="302"/>
        <end position="395"/>
    </location>
</feature>
<dbReference type="EMBL" id="KZ819602">
    <property type="protein sequence ID" value="PWN37723.1"/>
    <property type="molecule type" value="Genomic_DNA"/>
</dbReference>
<evidence type="ECO:0000313" key="2">
    <source>
        <dbReference type="EMBL" id="PWN37723.1"/>
    </source>
</evidence>
<proteinExistence type="predicted"/>
<accession>A0A316VMU8</accession>
<feature type="compositionally biased region" description="Polar residues" evidence="1">
    <location>
        <begin position="323"/>
        <end position="340"/>
    </location>
</feature>
<feature type="compositionally biased region" description="Polar residues" evidence="1">
    <location>
        <begin position="348"/>
        <end position="362"/>
    </location>
</feature>
<feature type="compositionally biased region" description="Basic and acidic residues" evidence="1">
    <location>
        <begin position="183"/>
        <end position="221"/>
    </location>
</feature>
<evidence type="ECO:0000313" key="3">
    <source>
        <dbReference type="Proteomes" id="UP000245771"/>
    </source>
</evidence>
<feature type="compositionally biased region" description="Low complexity" evidence="1">
    <location>
        <begin position="479"/>
        <end position="491"/>
    </location>
</feature>
<dbReference type="Proteomes" id="UP000245771">
    <property type="component" value="Unassembled WGS sequence"/>
</dbReference>
<sequence length="509" mass="56181">MPKAVSFAAVLDPALLLKGDRAGGEGQKNNANTGEKKNLSGKKREEKSSTFRNSSDGHSGQISTNDSTADEVIARTSNRKGKARARDDDDAALVLDSINHRRASAKLRMALAGESPVLQRFGSTPPFLHGPDTSADITGSIYDYNTTIERSRPLARTTSAPSAILQPSSSVSNRANALAHSLASEEARKRKNTEEHSKRQSDDWKRRTLYGSERRKLERQSRRMARNPKAKMMQNVGETIIGSPSELRKKGSSIAPVLSQNDLELFKEDVEPVTHSQQSNFSVESDDGVYHTQFSFFHFDSEQVEEEAESNKQASPKDAEHPTTYSESLDSSGVQTQTQAAYYADRSASCSLSDPQSSSTINPKDIVSPSPRASESASHEMVQPDVEQSTTAEQCNASEPTLVEQEGFLKHSSEANQKRLRSLCLDEPAGKHKARQVHPTIWQGKKMVEEYFGPLLHPFTPNRNPPARADLCRWAEWMDSQSDKQSQPSSPTGLYDFQGTVSDLPDWSQ</sequence>
<feature type="region of interest" description="Disordered" evidence="1">
    <location>
        <begin position="18"/>
        <end position="88"/>
    </location>
</feature>
<feature type="compositionally biased region" description="Polar residues" evidence="1">
    <location>
        <begin position="50"/>
        <end position="67"/>
    </location>
</feature>
<protein>
    <submittedName>
        <fullName evidence="2">Uncharacterized protein</fullName>
    </submittedName>
</protein>
<evidence type="ECO:0000256" key="1">
    <source>
        <dbReference type="SAM" id="MobiDB-lite"/>
    </source>
</evidence>
<keyword evidence="3" id="KW-1185">Reference proteome</keyword>
<name>A0A316VMU8_9BASI</name>
<feature type="compositionally biased region" description="Polar residues" evidence="1">
    <location>
        <begin position="156"/>
        <end position="175"/>
    </location>
</feature>
<feature type="region of interest" description="Disordered" evidence="1">
    <location>
        <begin position="478"/>
        <end position="509"/>
    </location>
</feature>
<dbReference type="GeneID" id="37023049"/>
<dbReference type="RefSeq" id="XP_025358025.1">
    <property type="nucleotide sequence ID" value="XM_025501268.1"/>
</dbReference>
<feature type="region of interest" description="Disordered" evidence="1">
    <location>
        <begin position="153"/>
        <end position="228"/>
    </location>
</feature>
<dbReference type="AlphaFoldDB" id="A0A316VMU8"/>